<dbReference type="PANTHER" id="PTHR43201">
    <property type="entry name" value="ACYL-COA SYNTHETASE"/>
    <property type="match status" value="1"/>
</dbReference>
<evidence type="ECO:0000259" key="1">
    <source>
        <dbReference type="Pfam" id="PF00501"/>
    </source>
</evidence>
<dbReference type="GO" id="GO:0031956">
    <property type="term" value="F:medium-chain fatty acid-CoA ligase activity"/>
    <property type="evidence" value="ECO:0007669"/>
    <property type="project" value="TreeGrafter"/>
</dbReference>
<dbReference type="OrthoDB" id="10253115at2759"/>
<dbReference type="InterPro" id="IPR042099">
    <property type="entry name" value="ANL_N_sf"/>
</dbReference>
<sequence length="253" mass="28094">MTINIDSVPSLRIEMACVDGRDVKPVEYDHIFFYHRTCVGTKGCLKGAIIAHSALVVQSLAKRAIVQYGDDDVRHFLGDFMSETVISKALASNFKMKFVPICTVIHCATSEEYHRPYGHQTLGSFESVKKIFNGGCGLSPQLLKDVNQNFARATILSAYGMTEACSSLTFTTLKDLTKESHHQKRNDVKNSIVNAQGGVCVGKPAPHTELKVCLEEAPCPGRIFMRGPHAMLHYWGQSKNLNLVHQGWIEQEL</sequence>
<dbReference type="InterPro" id="IPR000873">
    <property type="entry name" value="AMP-dep_synth/lig_dom"/>
</dbReference>
<dbReference type="Proteomes" id="UP000250235">
    <property type="component" value="Unassembled WGS sequence"/>
</dbReference>
<dbReference type="Pfam" id="PF00501">
    <property type="entry name" value="AMP-binding"/>
    <property type="match status" value="1"/>
</dbReference>
<evidence type="ECO:0000313" key="3">
    <source>
        <dbReference type="Proteomes" id="UP000250235"/>
    </source>
</evidence>
<dbReference type="AlphaFoldDB" id="A0A2Z6ZZC6"/>
<feature type="domain" description="AMP-dependent synthetase/ligase" evidence="1">
    <location>
        <begin position="122"/>
        <end position="235"/>
    </location>
</feature>
<gene>
    <name evidence="2" type="ORF">F511_41781</name>
</gene>
<proteinExistence type="predicted"/>
<dbReference type="EMBL" id="KV020251">
    <property type="protein sequence ID" value="KZV14688.1"/>
    <property type="molecule type" value="Genomic_DNA"/>
</dbReference>
<dbReference type="GO" id="GO:0006631">
    <property type="term" value="P:fatty acid metabolic process"/>
    <property type="evidence" value="ECO:0007669"/>
    <property type="project" value="TreeGrafter"/>
</dbReference>
<keyword evidence="3" id="KW-1185">Reference proteome</keyword>
<dbReference type="SUPFAM" id="SSF56801">
    <property type="entry name" value="Acetyl-CoA synthetase-like"/>
    <property type="match status" value="1"/>
</dbReference>
<dbReference type="PANTHER" id="PTHR43201:SF32">
    <property type="entry name" value="2-SUCCINYLBENZOATE--COA LIGASE, CHLOROPLASTIC_PEROXISOMAL"/>
    <property type="match status" value="1"/>
</dbReference>
<evidence type="ECO:0000313" key="2">
    <source>
        <dbReference type="EMBL" id="KZV14688.1"/>
    </source>
</evidence>
<protein>
    <submittedName>
        <fullName evidence="2">2-succinylbenzoate--CoA ligase, chloroplastic/peroxisomal</fullName>
    </submittedName>
</protein>
<organism evidence="2 3">
    <name type="scientific">Dorcoceras hygrometricum</name>
    <dbReference type="NCBI Taxonomy" id="472368"/>
    <lineage>
        <taxon>Eukaryota</taxon>
        <taxon>Viridiplantae</taxon>
        <taxon>Streptophyta</taxon>
        <taxon>Embryophyta</taxon>
        <taxon>Tracheophyta</taxon>
        <taxon>Spermatophyta</taxon>
        <taxon>Magnoliopsida</taxon>
        <taxon>eudicotyledons</taxon>
        <taxon>Gunneridae</taxon>
        <taxon>Pentapetalae</taxon>
        <taxon>asterids</taxon>
        <taxon>lamiids</taxon>
        <taxon>Lamiales</taxon>
        <taxon>Gesneriaceae</taxon>
        <taxon>Didymocarpoideae</taxon>
        <taxon>Trichosporeae</taxon>
        <taxon>Loxocarpinae</taxon>
        <taxon>Dorcoceras</taxon>
    </lineage>
</organism>
<name>A0A2Z6ZZC6_9LAMI</name>
<dbReference type="Gene3D" id="3.40.50.12780">
    <property type="entry name" value="N-terminal domain of ligase-like"/>
    <property type="match status" value="1"/>
</dbReference>
<reference evidence="2 3" key="1">
    <citation type="journal article" date="2015" name="Proc. Natl. Acad. Sci. U.S.A.">
        <title>The resurrection genome of Boea hygrometrica: A blueprint for survival of dehydration.</title>
        <authorList>
            <person name="Xiao L."/>
            <person name="Yang G."/>
            <person name="Zhang L."/>
            <person name="Yang X."/>
            <person name="Zhao S."/>
            <person name="Ji Z."/>
            <person name="Zhou Q."/>
            <person name="Hu M."/>
            <person name="Wang Y."/>
            <person name="Chen M."/>
            <person name="Xu Y."/>
            <person name="Jin H."/>
            <person name="Xiao X."/>
            <person name="Hu G."/>
            <person name="Bao F."/>
            <person name="Hu Y."/>
            <person name="Wan P."/>
            <person name="Li L."/>
            <person name="Deng X."/>
            <person name="Kuang T."/>
            <person name="Xiang C."/>
            <person name="Zhu J.K."/>
            <person name="Oliver M.J."/>
            <person name="He Y."/>
        </authorList>
    </citation>
    <scope>NUCLEOTIDE SEQUENCE [LARGE SCALE GENOMIC DNA]</scope>
    <source>
        <strain evidence="3">cv. XS01</strain>
    </source>
</reference>
<accession>A0A2Z6ZZC6</accession>
<keyword evidence="2" id="KW-0436">Ligase</keyword>